<protein>
    <submittedName>
        <fullName evidence="2">Uncharacterized protein</fullName>
    </submittedName>
</protein>
<name>M8AE51_TRIUA</name>
<organism evidence="2">
    <name type="scientific">Triticum urartu</name>
    <name type="common">Red wild einkorn</name>
    <name type="synonym">Crithodium urartu</name>
    <dbReference type="NCBI Taxonomy" id="4572"/>
    <lineage>
        <taxon>Eukaryota</taxon>
        <taxon>Viridiplantae</taxon>
        <taxon>Streptophyta</taxon>
        <taxon>Embryophyta</taxon>
        <taxon>Tracheophyta</taxon>
        <taxon>Spermatophyta</taxon>
        <taxon>Magnoliopsida</taxon>
        <taxon>Liliopsida</taxon>
        <taxon>Poales</taxon>
        <taxon>Poaceae</taxon>
        <taxon>BOP clade</taxon>
        <taxon>Pooideae</taxon>
        <taxon>Triticodae</taxon>
        <taxon>Triticeae</taxon>
        <taxon>Triticinae</taxon>
        <taxon>Triticum</taxon>
    </lineage>
</organism>
<evidence type="ECO:0000313" key="2">
    <source>
        <dbReference type="EMBL" id="EMS58894.1"/>
    </source>
</evidence>
<gene>
    <name evidence="2" type="ORF">TRIUR3_34884</name>
</gene>
<dbReference type="EMBL" id="KD127114">
    <property type="protein sequence ID" value="EMS58894.1"/>
    <property type="molecule type" value="Genomic_DNA"/>
</dbReference>
<reference evidence="2" key="1">
    <citation type="journal article" date="2013" name="Nature">
        <title>Draft genome of the wheat A-genome progenitor Triticum urartu.</title>
        <authorList>
            <person name="Ling H.Q."/>
            <person name="Zhao S."/>
            <person name="Liu D."/>
            <person name="Wang J."/>
            <person name="Sun H."/>
            <person name="Zhang C."/>
            <person name="Fan H."/>
            <person name="Li D."/>
            <person name="Dong L."/>
            <person name="Tao Y."/>
            <person name="Gao C."/>
            <person name="Wu H."/>
            <person name="Li Y."/>
            <person name="Cui Y."/>
            <person name="Guo X."/>
            <person name="Zheng S."/>
            <person name="Wang B."/>
            <person name="Yu K."/>
            <person name="Liang Q."/>
            <person name="Yang W."/>
            <person name="Lou X."/>
            <person name="Chen J."/>
            <person name="Feng M."/>
            <person name="Jian J."/>
            <person name="Zhang X."/>
            <person name="Luo G."/>
            <person name="Jiang Y."/>
            <person name="Liu J."/>
            <person name="Wang Z."/>
            <person name="Sha Y."/>
            <person name="Zhang B."/>
            <person name="Wu H."/>
            <person name="Tang D."/>
            <person name="Shen Q."/>
            <person name="Xue P."/>
            <person name="Zou S."/>
            <person name="Wang X."/>
            <person name="Liu X."/>
            <person name="Wang F."/>
            <person name="Yang Y."/>
            <person name="An X."/>
            <person name="Dong Z."/>
            <person name="Zhang K."/>
            <person name="Zhang X."/>
            <person name="Luo M.C."/>
            <person name="Dvorak J."/>
            <person name="Tong Y."/>
            <person name="Wang J."/>
            <person name="Yang H."/>
            <person name="Li Z."/>
            <person name="Wang D."/>
            <person name="Zhang A."/>
            <person name="Wang J."/>
        </authorList>
    </citation>
    <scope>NUCLEOTIDE SEQUENCE</scope>
</reference>
<sequence>MPAAQQRQTRQSGVMSGEKRAQQGAMLRGHVRRFRGFPKGRNQEERTLQMMRADHGADNLIPLELALKLQTRLELHAKDLQFAVLKTNVA</sequence>
<proteinExistence type="predicted"/>
<dbReference type="AlphaFoldDB" id="M8AE51"/>
<feature type="region of interest" description="Disordered" evidence="1">
    <location>
        <begin position="1"/>
        <end position="28"/>
    </location>
</feature>
<evidence type="ECO:0000256" key="1">
    <source>
        <dbReference type="SAM" id="MobiDB-lite"/>
    </source>
</evidence>
<accession>M8AE51</accession>
<feature type="compositionally biased region" description="Polar residues" evidence="1">
    <location>
        <begin position="1"/>
        <end position="14"/>
    </location>
</feature>